<gene>
    <name evidence="1" type="ORF">METZ01_LOCUS289671</name>
</gene>
<accession>A0A382LNJ7</accession>
<dbReference type="AlphaFoldDB" id="A0A382LNJ7"/>
<sequence length="54" mass="6908">MILYTEEQLENAYNVYRRHQIKQDMSFLKLEDFRLMFEEIMEWVYYEPEEDRGH</sequence>
<evidence type="ECO:0000313" key="1">
    <source>
        <dbReference type="EMBL" id="SVC36817.1"/>
    </source>
</evidence>
<protein>
    <submittedName>
        <fullName evidence="1">Uncharacterized protein</fullName>
    </submittedName>
</protein>
<reference evidence="1" key="1">
    <citation type="submission" date="2018-05" db="EMBL/GenBank/DDBJ databases">
        <authorList>
            <person name="Lanie J.A."/>
            <person name="Ng W.-L."/>
            <person name="Kazmierczak K.M."/>
            <person name="Andrzejewski T.M."/>
            <person name="Davidsen T.M."/>
            <person name="Wayne K.J."/>
            <person name="Tettelin H."/>
            <person name="Glass J.I."/>
            <person name="Rusch D."/>
            <person name="Podicherti R."/>
            <person name="Tsui H.-C.T."/>
            <person name="Winkler M.E."/>
        </authorList>
    </citation>
    <scope>NUCLEOTIDE SEQUENCE</scope>
</reference>
<dbReference type="EMBL" id="UINC01087448">
    <property type="protein sequence ID" value="SVC36817.1"/>
    <property type="molecule type" value="Genomic_DNA"/>
</dbReference>
<organism evidence="1">
    <name type="scientific">marine metagenome</name>
    <dbReference type="NCBI Taxonomy" id="408172"/>
    <lineage>
        <taxon>unclassified sequences</taxon>
        <taxon>metagenomes</taxon>
        <taxon>ecological metagenomes</taxon>
    </lineage>
</organism>
<name>A0A382LNJ7_9ZZZZ</name>
<proteinExistence type="predicted"/>